<evidence type="ECO:0000256" key="1">
    <source>
        <dbReference type="ARBA" id="ARBA00009467"/>
    </source>
</evidence>
<gene>
    <name evidence="2" type="ORF">LTLLF_168715</name>
</gene>
<dbReference type="GO" id="GO:0007276">
    <property type="term" value="P:gamete generation"/>
    <property type="evidence" value="ECO:0007669"/>
    <property type="project" value="InterPro"/>
</dbReference>
<dbReference type="InterPro" id="IPR042567">
    <property type="entry name" value="SPIN/Ssty_sf"/>
</dbReference>
<protein>
    <submittedName>
        <fullName evidence="2">Spindlin-2</fullName>
    </submittedName>
</protein>
<organism evidence="2 3">
    <name type="scientific">Microtus ochrogaster</name>
    <name type="common">Prairie vole</name>
    <dbReference type="NCBI Taxonomy" id="79684"/>
    <lineage>
        <taxon>Eukaryota</taxon>
        <taxon>Metazoa</taxon>
        <taxon>Chordata</taxon>
        <taxon>Craniata</taxon>
        <taxon>Vertebrata</taxon>
        <taxon>Euteleostomi</taxon>
        <taxon>Mammalia</taxon>
        <taxon>Eutheria</taxon>
        <taxon>Euarchontoglires</taxon>
        <taxon>Glires</taxon>
        <taxon>Rodentia</taxon>
        <taxon>Myomorpha</taxon>
        <taxon>Muroidea</taxon>
        <taxon>Cricetidae</taxon>
        <taxon>Arvicolinae</taxon>
        <taxon>Microtus</taxon>
    </lineage>
</organism>
<sequence>MVEETTVCLIETEEFFQPREWAAMKPKHRKIAKRQLNRSAVAYLSNSTAMMKTPLSMRCMPPLQKRNGPSLQKQKLSRPFEALENIVGLRISHVWKEANEPVTQWKAIILYQLPTNPSLYLLKYDGIDCVYCLELHSYESILNLNILPNNVPFPQVTDTHLSNTIVGRAVKHTFVGTNGSKDDWKGMVLEEVPIMKTWFYITYKKDPVLYIYHLLDDYLEGNLHIMPGSKEEWSGMSSDEEQTIKTCFYIVSGNDLVMYLYHHLDDYIEGNLHIRPECPPVEVTVESGRDSLAGKSVQSNKKDGKQEIGKII</sequence>
<dbReference type="Gene3D" id="2.80.10.70">
    <property type="entry name" value="Spindlin/Ssty"/>
    <property type="match status" value="2"/>
</dbReference>
<evidence type="ECO:0000313" key="2">
    <source>
        <dbReference type="EMBL" id="KAH0507480.1"/>
    </source>
</evidence>
<proteinExistence type="inferred from homology"/>
<accession>A0A8J6GA03</accession>
<dbReference type="AlphaFoldDB" id="A0A8J6GA03"/>
<dbReference type="Proteomes" id="UP000710432">
    <property type="component" value="Unassembled WGS sequence"/>
</dbReference>
<evidence type="ECO:0000313" key="3">
    <source>
        <dbReference type="Proteomes" id="UP000710432"/>
    </source>
</evidence>
<dbReference type="EMBL" id="JAATJU010023558">
    <property type="protein sequence ID" value="KAH0507480.1"/>
    <property type="molecule type" value="Genomic_DNA"/>
</dbReference>
<comment type="similarity">
    <text evidence="1">Belongs to the SPIN/STSY family.</text>
</comment>
<dbReference type="PANTHER" id="PTHR10405">
    <property type="entry name" value="SPINDLIN"/>
    <property type="match status" value="1"/>
</dbReference>
<dbReference type="InterPro" id="IPR003671">
    <property type="entry name" value="SPIN/Ssty"/>
</dbReference>
<name>A0A8J6GA03_MICOH</name>
<dbReference type="Pfam" id="PF02513">
    <property type="entry name" value="Spin-Ssty"/>
    <property type="match status" value="2"/>
</dbReference>
<comment type="caution">
    <text evidence="2">The sequence shown here is derived from an EMBL/GenBank/DDBJ whole genome shotgun (WGS) entry which is preliminary data.</text>
</comment>
<reference evidence="2" key="1">
    <citation type="submission" date="2020-03" db="EMBL/GenBank/DDBJ databases">
        <title>Studies in the Genomics of Life Span.</title>
        <authorList>
            <person name="Glass D."/>
        </authorList>
    </citation>
    <scope>NUCLEOTIDE SEQUENCE</scope>
    <source>
        <strain evidence="2">LTLLF</strain>
        <tissue evidence="2">Muscle</tissue>
    </source>
</reference>